<evidence type="ECO:0000256" key="2">
    <source>
        <dbReference type="SAM" id="MobiDB-lite"/>
    </source>
</evidence>
<organism evidence="4 5">
    <name type="scientific">Anabarilius grahami</name>
    <name type="common">Kanglang fish</name>
    <name type="synonym">Barilius grahami</name>
    <dbReference type="NCBI Taxonomy" id="495550"/>
    <lineage>
        <taxon>Eukaryota</taxon>
        <taxon>Metazoa</taxon>
        <taxon>Chordata</taxon>
        <taxon>Craniata</taxon>
        <taxon>Vertebrata</taxon>
        <taxon>Euteleostomi</taxon>
        <taxon>Actinopterygii</taxon>
        <taxon>Neopterygii</taxon>
        <taxon>Teleostei</taxon>
        <taxon>Ostariophysi</taxon>
        <taxon>Cypriniformes</taxon>
        <taxon>Xenocyprididae</taxon>
        <taxon>Xenocypridinae</taxon>
        <taxon>Xenocypridinae incertae sedis</taxon>
        <taxon>Anabarilius</taxon>
    </lineage>
</organism>
<keyword evidence="1" id="KW-0853">WD repeat</keyword>
<dbReference type="Pfam" id="PF00400">
    <property type="entry name" value="WD40"/>
    <property type="match status" value="4"/>
</dbReference>
<comment type="caution">
    <text evidence="4">The sequence shown here is derived from an EMBL/GenBank/DDBJ whole genome shotgun (WGS) entry which is preliminary data.</text>
</comment>
<dbReference type="PANTHER" id="PTHR32023">
    <property type="entry name" value="PILR ALPHA-ASSOCIATED NEURAL PROTEIN"/>
    <property type="match status" value="1"/>
</dbReference>
<dbReference type="OrthoDB" id="190105at2759"/>
<feature type="repeat" description="WD" evidence="1">
    <location>
        <begin position="140"/>
        <end position="179"/>
    </location>
</feature>
<keyword evidence="5" id="KW-1185">Reference proteome</keyword>
<feature type="compositionally biased region" description="Basic and acidic residues" evidence="2">
    <location>
        <begin position="577"/>
        <end position="590"/>
    </location>
</feature>
<dbReference type="InterPro" id="IPR015943">
    <property type="entry name" value="WD40/YVTN_repeat-like_dom_sf"/>
</dbReference>
<dbReference type="GO" id="GO:0050776">
    <property type="term" value="P:regulation of immune response"/>
    <property type="evidence" value="ECO:0007669"/>
    <property type="project" value="InterPro"/>
</dbReference>
<sequence length="817" mass="91417">MGEVRKLQKKLRQIENLEIKISLSPEEKIKVSKKAELRSRLAELLLQHSGPQQTQGIVGKKEDKMKRQVEEVTEQHVARPPALKIAREERRENEGSDGRQTDGRGETHLPVSPSVEEQEDAEFKTRKQTWEKSKFRLRTLEGHSDIITCVVAVDNLVISGSRDTTVKVWHVPTATEQRNLGGHSGGVTCLSAPPPEYCRRLAREFDLADKERFVLSGSTDCCVRIWALSSGQCIKSIYTFNAVTSLCFIPEGHGFIVTGSDAGKLQVWSWSSQENCLSANAHLDAVTTLQSQGPLLFSGSAEGCVCVWEVSDDGPEPLRRLHLWGPEVTGCGGDDGVNGRLILSPRGDRVMTRLTNHSSTAGVTDCVNQIPGLLIGSCFDLANGESKINLFSLPQCRYLVSLTSSDLPRILCFAAWLTASGDHRWVTGGRELIVWEQLPRSFKKRGDVTVIRDSRLEDCLLESDRDSEDDKSEDDDEDSITQDASETEEPASSSWLRCVLHSISPHIGFIPLWSFLLVTVIFCTATGDTDDRKWEELGEMQMPVTAQASTTPLWAVDWGPTQPLEDETHHVLSSLETESRRVTTSEDWTHHRSAPTNQTQRPTTGEKDKIETEEPDTKEVDPQFYVTVTISSLLILSAVIISAKLCYDRSLSQRPPPLSLAIPRSIAQEDSRQTLHSTPSFSDRERVRPLLISFAVSFFIFLPLAAGYQWSIFEELTVLSMIIKSRGHDTDFGVNSWASHPNVHKMQIDTCGYMDEYICLDTLMETVRFCGPMALRFWLYLFLPVPFVQYYTYTLNAAIHKGFGNAMSSTMKTIISF</sequence>
<evidence type="ECO:0000256" key="3">
    <source>
        <dbReference type="SAM" id="Phobius"/>
    </source>
</evidence>
<feature type="transmembrane region" description="Helical" evidence="3">
    <location>
        <begin position="690"/>
        <end position="711"/>
    </location>
</feature>
<dbReference type="GO" id="GO:0016020">
    <property type="term" value="C:membrane"/>
    <property type="evidence" value="ECO:0007669"/>
    <property type="project" value="TreeGrafter"/>
</dbReference>
<dbReference type="InterPro" id="IPR036322">
    <property type="entry name" value="WD40_repeat_dom_sf"/>
</dbReference>
<feature type="region of interest" description="Disordered" evidence="2">
    <location>
        <begin position="462"/>
        <end position="489"/>
    </location>
</feature>
<dbReference type="PANTHER" id="PTHR32023:SF2">
    <property type="entry name" value="PILR ALPHA-ASSOCIATED NEURAL PROTEIN"/>
    <property type="match status" value="1"/>
</dbReference>
<dbReference type="InterPro" id="IPR001680">
    <property type="entry name" value="WD40_rpt"/>
</dbReference>
<protein>
    <submittedName>
        <fullName evidence="4">Putative E3 ubiquitin ligase complex SCF subunit scon-2</fullName>
    </submittedName>
</protein>
<accession>A0A3N0YPN2</accession>
<dbReference type="GO" id="GO:0016874">
    <property type="term" value="F:ligase activity"/>
    <property type="evidence" value="ECO:0007669"/>
    <property type="project" value="UniProtKB-KW"/>
</dbReference>
<dbReference type="SUPFAM" id="SSF50978">
    <property type="entry name" value="WD40 repeat-like"/>
    <property type="match status" value="1"/>
</dbReference>
<gene>
    <name evidence="4" type="ORF">DPX16_6661</name>
</gene>
<feature type="compositionally biased region" description="Basic and acidic residues" evidence="2">
    <location>
        <begin position="85"/>
        <end position="107"/>
    </location>
</feature>
<name>A0A3N0YPN2_ANAGA</name>
<dbReference type="InterPro" id="IPR039628">
    <property type="entry name" value="PIANP"/>
</dbReference>
<reference evidence="4 5" key="1">
    <citation type="submission" date="2018-10" db="EMBL/GenBank/DDBJ databases">
        <title>Genome assembly for a Yunnan-Guizhou Plateau 3E fish, Anabarilius grahami (Regan), and its evolutionary and genetic applications.</title>
        <authorList>
            <person name="Jiang W."/>
        </authorList>
    </citation>
    <scope>NUCLEOTIDE SEQUENCE [LARGE SCALE GENOMIC DNA]</scope>
    <source>
        <strain evidence="4">AG-KIZ</strain>
        <tissue evidence="4">Muscle</tissue>
    </source>
</reference>
<dbReference type="PROSITE" id="PS50082">
    <property type="entry name" value="WD_REPEATS_2"/>
    <property type="match status" value="2"/>
</dbReference>
<evidence type="ECO:0000313" key="4">
    <source>
        <dbReference type="EMBL" id="ROL48166.1"/>
    </source>
</evidence>
<keyword evidence="4" id="KW-0436">Ligase</keyword>
<dbReference type="PROSITE" id="PS50294">
    <property type="entry name" value="WD_REPEATS_REGION"/>
    <property type="match status" value="1"/>
</dbReference>
<feature type="compositionally biased region" description="Polar residues" evidence="2">
    <location>
        <begin position="594"/>
        <end position="603"/>
    </location>
</feature>
<keyword evidence="3" id="KW-1133">Transmembrane helix</keyword>
<dbReference type="EMBL" id="RJVU01032893">
    <property type="protein sequence ID" value="ROL48166.1"/>
    <property type="molecule type" value="Genomic_DNA"/>
</dbReference>
<evidence type="ECO:0000313" key="5">
    <source>
        <dbReference type="Proteomes" id="UP000281406"/>
    </source>
</evidence>
<dbReference type="Proteomes" id="UP000281406">
    <property type="component" value="Unassembled WGS sequence"/>
</dbReference>
<feature type="compositionally biased region" description="Basic and acidic residues" evidence="2">
    <location>
        <begin position="59"/>
        <end position="77"/>
    </location>
</feature>
<evidence type="ECO:0000256" key="1">
    <source>
        <dbReference type="PROSITE-ProRule" id="PRU00221"/>
    </source>
</evidence>
<dbReference type="SMART" id="SM00320">
    <property type="entry name" value="WD40"/>
    <property type="match status" value="4"/>
</dbReference>
<feature type="transmembrane region" description="Helical" evidence="3">
    <location>
        <begin position="777"/>
        <end position="799"/>
    </location>
</feature>
<feature type="transmembrane region" description="Helical" evidence="3">
    <location>
        <begin position="624"/>
        <end position="647"/>
    </location>
</feature>
<feature type="region of interest" description="Disordered" evidence="2">
    <location>
        <begin position="571"/>
        <end position="618"/>
    </location>
</feature>
<feature type="compositionally biased region" description="Acidic residues" evidence="2">
    <location>
        <begin position="465"/>
        <end position="489"/>
    </location>
</feature>
<keyword evidence="3" id="KW-0812">Transmembrane</keyword>
<dbReference type="Gene3D" id="2.130.10.10">
    <property type="entry name" value="YVTN repeat-like/Quinoprotein amine dehydrogenase"/>
    <property type="match status" value="1"/>
</dbReference>
<feature type="region of interest" description="Disordered" evidence="2">
    <location>
        <begin position="46"/>
        <end position="125"/>
    </location>
</feature>
<feature type="compositionally biased region" description="Basic and acidic residues" evidence="2">
    <location>
        <begin position="604"/>
        <end position="618"/>
    </location>
</feature>
<dbReference type="AlphaFoldDB" id="A0A3N0YPN2"/>
<proteinExistence type="predicted"/>
<keyword evidence="3" id="KW-0472">Membrane</keyword>
<feature type="repeat" description="WD" evidence="1">
    <location>
        <begin position="212"/>
        <end position="236"/>
    </location>
</feature>